<keyword evidence="14" id="KW-1185">Reference proteome</keyword>
<keyword evidence="4" id="KW-0489">Methyltransferase</keyword>
<dbReference type="RefSeq" id="XP_052754610.1">
    <property type="nucleotide sequence ID" value="XM_052898650.1"/>
</dbReference>
<feature type="region of interest" description="Disordered" evidence="13">
    <location>
        <begin position="866"/>
        <end position="907"/>
    </location>
</feature>
<protein>
    <recommendedName>
        <fullName evidence="3">Small RNA 2'-O-methyltransferase</fullName>
        <ecNumber evidence="11">2.1.1.386</ecNumber>
    </recommendedName>
</protein>
<feature type="region of interest" description="Disordered" evidence="13">
    <location>
        <begin position="1480"/>
        <end position="1519"/>
    </location>
</feature>
<evidence type="ECO:0000256" key="8">
    <source>
        <dbReference type="ARBA" id="ARBA00022842"/>
    </source>
</evidence>
<evidence type="ECO:0000256" key="9">
    <source>
        <dbReference type="ARBA" id="ARBA00022884"/>
    </source>
</evidence>
<evidence type="ECO:0000256" key="4">
    <source>
        <dbReference type="ARBA" id="ARBA00022603"/>
    </source>
</evidence>
<dbReference type="PANTHER" id="PTHR21404">
    <property type="entry name" value="HEN1"/>
    <property type="match status" value="1"/>
</dbReference>
<feature type="compositionally biased region" description="Low complexity" evidence="13">
    <location>
        <begin position="1997"/>
        <end position="2006"/>
    </location>
</feature>
<feature type="region of interest" description="Disordered" evidence="13">
    <location>
        <begin position="1621"/>
        <end position="1642"/>
    </location>
</feature>
<evidence type="ECO:0000256" key="7">
    <source>
        <dbReference type="ARBA" id="ARBA00022723"/>
    </source>
</evidence>
<keyword evidence="10" id="KW-0943">RNA-mediated gene silencing</keyword>
<keyword evidence="6" id="KW-0949">S-adenosyl-L-methionine</keyword>
<dbReference type="Gene3D" id="3.40.50.150">
    <property type="entry name" value="Vaccinia Virus protein VP39"/>
    <property type="match status" value="1"/>
</dbReference>
<keyword evidence="9" id="KW-0694">RNA-binding</keyword>
<proteinExistence type="inferred from homology"/>
<reference evidence="15" key="1">
    <citation type="submission" date="2025-08" db="UniProtKB">
        <authorList>
            <consortium name="RefSeq"/>
        </authorList>
    </citation>
    <scope>IDENTIFICATION</scope>
    <source>
        <tissue evidence="15">Whole larvae</tissue>
    </source>
</reference>
<evidence type="ECO:0000256" key="2">
    <source>
        <dbReference type="ARBA" id="ARBA00009026"/>
    </source>
</evidence>
<feature type="compositionally biased region" description="Polar residues" evidence="13">
    <location>
        <begin position="1987"/>
        <end position="1996"/>
    </location>
</feature>
<evidence type="ECO:0000256" key="11">
    <source>
        <dbReference type="ARBA" id="ARBA00035025"/>
    </source>
</evidence>
<dbReference type="InterPro" id="IPR026610">
    <property type="entry name" value="Hen1"/>
</dbReference>
<evidence type="ECO:0000256" key="12">
    <source>
        <dbReference type="ARBA" id="ARBA00048418"/>
    </source>
</evidence>
<evidence type="ECO:0000256" key="10">
    <source>
        <dbReference type="ARBA" id="ARBA00023158"/>
    </source>
</evidence>
<accession>A0ABM3MTC0</accession>
<keyword evidence="5" id="KW-0808">Transferase</keyword>
<feature type="region of interest" description="Disordered" evidence="13">
    <location>
        <begin position="1944"/>
        <end position="2008"/>
    </location>
</feature>
<evidence type="ECO:0000256" key="6">
    <source>
        <dbReference type="ARBA" id="ARBA00022691"/>
    </source>
</evidence>
<dbReference type="GeneID" id="113522915"/>
<evidence type="ECO:0000313" key="15">
    <source>
        <dbReference type="RefSeq" id="XP_052754610.1"/>
    </source>
</evidence>
<dbReference type="EC" id="2.1.1.386" evidence="11"/>
<keyword evidence="7" id="KW-0479">Metal-binding</keyword>
<feature type="compositionally biased region" description="Low complexity" evidence="13">
    <location>
        <begin position="1504"/>
        <end position="1518"/>
    </location>
</feature>
<evidence type="ECO:0000256" key="1">
    <source>
        <dbReference type="ARBA" id="ARBA00001946"/>
    </source>
</evidence>
<sequence length="2097" mass="237904">MIIALQALIFFRESLLTAINRLLRPYYKHFLSLNRDENTSDNEDFEDHVFAEFDDEKGVVFYPPVYAQRYAAVSDCLMDERWCGKLEKVVDLGYHDISFIKYLKEVPGIKCILGVDIESIPLRCSSDIFAIDEYSLKREKPLQVILFQGNAADPDYRLIGCDAVVAIEMIEHMLPHDLERLVHTVFGFIKPWIAVFTTPNSDFNVLFKALEKNGLRRLDHFFEWSREQFHDWCSNIVSRYPQYTVSCKGVGPGPPGTLHYGCCSQLAVFISKEYHKQQDLNLNSLALVANAPKYNDASDMIGTWEYPGSPESQTKNKMLCLPNSSESITELVFSEQSCITILISPSFSMASLEYRDKILQCNLDFEVGRNFLMFDDEMYFNVLVPRRKLANRVYVIEDVTSRLNCTTLQVKKFSKTTQNMMLKNRFDSIVHTRQVVDEIQHLTKMLNFDKESINKEHNGTWCNINWGDNAPYWNQYYKVVREYNYPFENKSEECRILDLISEEMNRLIDIQYDEECSLDVNKFEIPIDQLMRVVEHITDDVDRVKDLLEWNGYEVVGDTVIHSRIVVDSGSVPTHDDDWQDNDTFSDWGTTEVHSTSLSDGSTVAADYHGWCLRRALDHKVRKLRSMLSADEDIASELDRVVCRLMKLALCTSRGHQAPPPPRWMQCKLLDLLTLTEKAIERRKKHFIDNYPLKAIDYDYQKTKTEKMLTLTKFVQDDSAKALMDKYRHLVESNEAKRKEQDVNNYVYLNDDLSITNNEYLKEFDFVDDSINSPSLVDIASVVNRSVNNKLFATFNKEETKLQRTQAWVDDDVEIVPCPNHDTVVVISSGGDTDHSFPNTVRFKVKKLHKRQKKYNFKNSYESNGKCSKGIVSNKQHKQNKERKNKIRDKTNKMKLTKKAPKDKSSYRNLTKSYNNEVFSTDLSGFKTKSKRKIKEHSKLQSNISKPIPGSLVKLCNPESTKEKDMSEIQYLTVDDRSISPFIINDDIICENVKISATEESLLIDIVMDNMEETIALRRTIGSDADEALVNLERDTVLGNLAKVLNDDNSYYKPKVFTENSNSQTIFLYDINEPSTSKGVRHVNMDVQCGPDTTAPVCSMSSTTTSCTRIPKIFTTGIKIDDSTTNIPTQNSFGCGTSIYDYDDHYRTISPTTKSIGIKIKNSDLIISEKVECATMTNNIITKNFLCTGTKLIKCMSSGLDEEESMSEFYKKFDSSKSCFKSTSEIHIKSSMSNKVIADHKYCTGSVQPKLCTSGVHVHSYRDTQVSEDVIYQGKWQRCRPKVLTKKRNICNIITGKKVSGTLNSFKKIKTDSKEKIHDNVIKSMIDRKKPKKELGKLKLPVSNNTMKYNKNVIKIPSKLTFNCPSKNVKSAFMYKIHTPISAKKESENVTKKKIYIPKYLKRNFITQNKLVTETNRLKQSIDIVNKVLKNYKEKPVGQVTPLVRSKTEDINKDLLKFTDMPRNDINYIVFRNEIDTKNADCESPSTTNKNIKMKDSGNKINHSPKSQNSSTCSSPSSIATVRVASTRPNIFSSRRYSVSSNKINLSNSESDMNILKNKKYKKKYKAVKKIEHKDLDNKENIPESSIDYKKINKENTNKSVYRAQLMTEKLSLQNIVNSLSKHKAQSPKKPNVTMRKSEGTGNKLISPFVSEKSLKSELTNNKEEEIIADNVMTTSNSVDSSDTKFISPSVKTFRTNYEVDCPSQVVTRYNSIFSDMRRIIEESLNFENRYVSACNDPMDSEAIILRGEDIYNTSLVESSSPASFKTVITNEDLNISIQSDLNNVTYQTFDSILDEASIIAASDMELTDLDFLSFKSITSASKNSEYFLAADEFDNTRNQNESSVQNIFERKNQLVTQNPAGALILQAFSGFSVNAEPVAGDRPDRVNFIDSETGSIALEVARQVASEEVFISGRSSASYESCIIDDETILPYWLFHISQESVDDEEPIQPPLEQPLALPEPMFDTNGNALPGVGAGAGDGHGMHSDLSQDSSEQGTSHSSTDTSSGVQSEVILIDPSAFTAQLELLRGTTENSLVPIVQIPAEEMPDVSFVIIEGRASDPVNLDEGRNPVVSLLAASDVEADISSFDTDVPDSSDN</sequence>
<keyword evidence="8" id="KW-0460">Magnesium</keyword>
<name>A0ABM3MTC0_GALME</name>
<gene>
    <name evidence="15" type="primary">LOC113522915</name>
</gene>
<evidence type="ECO:0000313" key="14">
    <source>
        <dbReference type="Proteomes" id="UP001652740"/>
    </source>
</evidence>
<organism evidence="14 15">
    <name type="scientific">Galleria mellonella</name>
    <name type="common">Greater wax moth</name>
    <dbReference type="NCBI Taxonomy" id="7137"/>
    <lineage>
        <taxon>Eukaryota</taxon>
        <taxon>Metazoa</taxon>
        <taxon>Ecdysozoa</taxon>
        <taxon>Arthropoda</taxon>
        <taxon>Hexapoda</taxon>
        <taxon>Insecta</taxon>
        <taxon>Pterygota</taxon>
        <taxon>Neoptera</taxon>
        <taxon>Endopterygota</taxon>
        <taxon>Lepidoptera</taxon>
        <taxon>Glossata</taxon>
        <taxon>Ditrysia</taxon>
        <taxon>Pyraloidea</taxon>
        <taxon>Pyralidae</taxon>
        <taxon>Galleriinae</taxon>
        <taxon>Galleria</taxon>
    </lineage>
</organism>
<feature type="compositionally biased region" description="Basic residues" evidence="13">
    <location>
        <begin position="875"/>
        <end position="899"/>
    </location>
</feature>
<comment type="cofactor">
    <cofactor evidence="1">
        <name>Mg(2+)</name>
        <dbReference type="ChEBI" id="CHEBI:18420"/>
    </cofactor>
</comment>
<evidence type="ECO:0000256" key="5">
    <source>
        <dbReference type="ARBA" id="ARBA00022679"/>
    </source>
</evidence>
<dbReference type="Proteomes" id="UP001652740">
    <property type="component" value="Unplaced"/>
</dbReference>
<dbReference type="SUPFAM" id="SSF53335">
    <property type="entry name" value="S-adenosyl-L-methionine-dependent methyltransferases"/>
    <property type="match status" value="1"/>
</dbReference>
<evidence type="ECO:0000256" key="3">
    <source>
        <dbReference type="ARBA" id="ARBA00021330"/>
    </source>
</evidence>
<dbReference type="PANTHER" id="PTHR21404:SF3">
    <property type="entry name" value="SMALL RNA 2'-O-METHYLTRANSFERASE"/>
    <property type="match status" value="1"/>
</dbReference>
<dbReference type="InterPro" id="IPR029063">
    <property type="entry name" value="SAM-dependent_MTases_sf"/>
</dbReference>
<comment type="catalytic activity">
    <reaction evidence="12">
        <text>small RNA 3'-end nucleotide + S-adenosyl-L-methionine = small RNA 3'-end 2'-O-methylnucleotide + S-adenosyl-L-homocysteine + H(+)</text>
        <dbReference type="Rhea" id="RHEA:37887"/>
        <dbReference type="Rhea" id="RHEA-COMP:10415"/>
        <dbReference type="Rhea" id="RHEA-COMP:10416"/>
        <dbReference type="ChEBI" id="CHEBI:15378"/>
        <dbReference type="ChEBI" id="CHEBI:57856"/>
        <dbReference type="ChEBI" id="CHEBI:59789"/>
        <dbReference type="ChEBI" id="CHEBI:74896"/>
        <dbReference type="ChEBI" id="CHEBI:74898"/>
        <dbReference type="EC" id="2.1.1.386"/>
    </reaction>
</comment>
<comment type="similarity">
    <text evidence="2">Belongs to the methyltransferase superfamily. HEN1 family.</text>
</comment>
<evidence type="ECO:0000256" key="13">
    <source>
        <dbReference type="SAM" id="MobiDB-lite"/>
    </source>
</evidence>